<evidence type="ECO:0000313" key="2">
    <source>
        <dbReference type="EMBL" id="KAK0618333.1"/>
    </source>
</evidence>
<protein>
    <submittedName>
        <fullName evidence="2">Uncharacterized protein</fullName>
    </submittedName>
</protein>
<organism evidence="2 3">
    <name type="scientific">Bombardia bombarda</name>
    <dbReference type="NCBI Taxonomy" id="252184"/>
    <lineage>
        <taxon>Eukaryota</taxon>
        <taxon>Fungi</taxon>
        <taxon>Dikarya</taxon>
        <taxon>Ascomycota</taxon>
        <taxon>Pezizomycotina</taxon>
        <taxon>Sordariomycetes</taxon>
        <taxon>Sordariomycetidae</taxon>
        <taxon>Sordariales</taxon>
        <taxon>Lasiosphaeriaceae</taxon>
        <taxon>Bombardia</taxon>
    </lineage>
</organism>
<feature type="compositionally biased region" description="Polar residues" evidence="1">
    <location>
        <begin position="160"/>
        <end position="182"/>
    </location>
</feature>
<sequence length="984" mass="108155">MEQLHTARRSASHGALSRRYNTPNSSIHPRLASAHPFSRPLRSVNENASLLASPGPLESMLKTTTETGDIGLFSIKPVRSSVSFSGPIRTRPNYGENAFVRSATWDSAETQSLRDDRRRFPSYRDTASEIISMYGSDSQRSASSSLSPHFDDIGQRAYSMTSCSSRPFPNQNLSGPRQTQSGRGLLQRPRSPFPYPTRLKRPGVRPSSPAMTENGCVDYSRMPIYPQYGRRVTPRFSRPNTSSSGPPSSAYNIMTGSQISSGLASSAPTSWESRYRSRSGTSEQSLRTSSLTSIVDMYRPASRTPSLHSRSLRTKPAGNFYYDYSEDFNDIPETVALPLLTLAPIPAALPLRPLAPIPTRAPSMHRPTVLDDVCNIRYRESNEEGRPSMSAPGKERRGSTDREIMKTPQSQSRPDSHINGLEECARWARSQLPRRSSEDQKTTHNLMTSRDLIQAKTNSPLTDSKFPITMSNQKQEVSRSPECKEDARTILSSAIRTSQVSPRSFRLIDHNILKENVRSAATSPVRQGFQPITVRRSRSVSCDTSEKAKTIPSVVGGHLQQHLFYSLDPGLSGMASLVHCIGRTTDPSGQDCAVFRGHRRKFAIPNIRTSQLPDRPISPILAPQPISPVRKLRLQSSVPLLMKALPPLPGSDSARSESCVANTSIDELDIPMRFSPYGPSCISTPRSVLTQPSSKVDAEPTRSFSPCSDSPSSASQSGREEDDCFAVSNPCKQKRNVKSGCIKRKSKASRGTILKTEEETGTIRRSAVTKTSKLWFEMSPEPRRGSSLNRHSPDPTEASRDSKTSNYREDSETCDEDNAFIDSSIPCTPVAAVPSGEETGQNLHGVLVGGRNPMSSVDKTTLSEIRSSFSDDSCASGMPSRGLRKRISHLRIRLTECRLRSTETMTAKDGIMESHGVGDIASGVTLEINTPEIGGIITRPKSADGLIEVSQSQQRGFRGRMSKWMKTARQAVMVACTGPRKQGK</sequence>
<feature type="compositionally biased region" description="Polar residues" evidence="1">
    <location>
        <begin position="681"/>
        <end position="694"/>
    </location>
</feature>
<feature type="region of interest" description="Disordered" evidence="1">
    <location>
        <begin position="380"/>
        <end position="417"/>
    </location>
</feature>
<feature type="region of interest" description="Disordered" evidence="1">
    <location>
        <begin position="229"/>
        <end position="254"/>
    </location>
</feature>
<feature type="region of interest" description="Disordered" evidence="1">
    <location>
        <begin position="771"/>
        <end position="813"/>
    </location>
</feature>
<dbReference type="AlphaFoldDB" id="A0AA39WMV5"/>
<comment type="caution">
    <text evidence="2">The sequence shown here is derived from an EMBL/GenBank/DDBJ whole genome shotgun (WGS) entry which is preliminary data.</text>
</comment>
<reference evidence="2" key="1">
    <citation type="submission" date="2023-06" db="EMBL/GenBank/DDBJ databases">
        <title>Genome-scale phylogeny and comparative genomics of the fungal order Sordariales.</title>
        <authorList>
            <consortium name="Lawrence Berkeley National Laboratory"/>
            <person name="Hensen N."/>
            <person name="Bonometti L."/>
            <person name="Westerberg I."/>
            <person name="Brannstrom I.O."/>
            <person name="Guillou S."/>
            <person name="Cros-Aarteil S."/>
            <person name="Calhoun S."/>
            <person name="Haridas S."/>
            <person name="Kuo A."/>
            <person name="Mondo S."/>
            <person name="Pangilinan J."/>
            <person name="Riley R."/>
            <person name="LaButti K."/>
            <person name="Andreopoulos B."/>
            <person name="Lipzen A."/>
            <person name="Chen C."/>
            <person name="Yanf M."/>
            <person name="Daum C."/>
            <person name="Ng V."/>
            <person name="Clum A."/>
            <person name="Steindorff A."/>
            <person name="Ohm R."/>
            <person name="Martin F."/>
            <person name="Silar P."/>
            <person name="Natvig D."/>
            <person name="Lalanne C."/>
            <person name="Gautier V."/>
            <person name="Ament-velasquez S.L."/>
            <person name="Kruys A."/>
            <person name="Hutchinson M.I."/>
            <person name="Powell A.J."/>
            <person name="Barry K."/>
            <person name="Miller A.N."/>
            <person name="Grigoriev I.V."/>
            <person name="Debuchy R."/>
            <person name="Gladieux P."/>
            <person name="Thoren M.H."/>
            <person name="Johannesson H."/>
        </authorList>
    </citation>
    <scope>NUCLEOTIDE SEQUENCE</scope>
    <source>
        <strain evidence="2">SMH3391-2</strain>
    </source>
</reference>
<feature type="compositionally biased region" description="Low complexity" evidence="1">
    <location>
        <begin position="703"/>
        <end position="717"/>
    </location>
</feature>
<evidence type="ECO:0000313" key="3">
    <source>
        <dbReference type="Proteomes" id="UP001174934"/>
    </source>
</evidence>
<dbReference type="Proteomes" id="UP001174934">
    <property type="component" value="Unassembled WGS sequence"/>
</dbReference>
<keyword evidence="3" id="KW-1185">Reference proteome</keyword>
<feature type="compositionally biased region" description="Basic and acidic residues" evidence="1">
    <location>
        <begin position="393"/>
        <end position="405"/>
    </location>
</feature>
<feature type="compositionally biased region" description="Basic and acidic residues" evidence="1">
    <location>
        <begin position="791"/>
        <end position="811"/>
    </location>
</feature>
<accession>A0AA39WMV5</accession>
<feature type="compositionally biased region" description="Basic residues" evidence="1">
    <location>
        <begin position="1"/>
        <end position="11"/>
    </location>
</feature>
<feature type="region of interest" description="Disordered" evidence="1">
    <location>
        <begin position="681"/>
        <end position="721"/>
    </location>
</feature>
<feature type="region of interest" description="Disordered" evidence="1">
    <location>
        <begin position="160"/>
        <end position="217"/>
    </location>
</feature>
<feature type="compositionally biased region" description="Polar residues" evidence="1">
    <location>
        <begin position="238"/>
        <end position="254"/>
    </location>
</feature>
<dbReference type="EMBL" id="JAULSR010000005">
    <property type="protein sequence ID" value="KAK0618333.1"/>
    <property type="molecule type" value="Genomic_DNA"/>
</dbReference>
<proteinExistence type="predicted"/>
<gene>
    <name evidence="2" type="ORF">B0T17DRAFT_495959</name>
</gene>
<feature type="region of interest" description="Disordered" evidence="1">
    <location>
        <begin position="1"/>
        <end position="34"/>
    </location>
</feature>
<evidence type="ECO:0000256" key="1">
    <source>
        <dbReference type="SAM" id="MobiDB-lite"/>
    </source>
</evidence>
<name>A0AA39WMV5_9PEZI</name>